<organism evidence="2 3">
    <name type="scientific">Brachionus calyciflorus</name>
    <dbReference type="NCBI Taxonomy" id="104777"/>
    <lineage>
        <taxon>Eukaryota</taxon>
        <taxon>Metazoa</taxon>
        <taxon>Spiralia</taxon>
        <taxon>Gnathifera</taxon>
        <taxon>Rotifera</taxon>
        <taxon>Eurotatoria</taxon>
        <taxon>Monogononta</taxon>
        <taxon>Pseudotrocha</taxon>
        <taxon>Ploima</taxon>
        <taxon>Brachionidae</taxon>
        <taxon>Brachionus</taxon>
    </lineage>
</organism>
<sequence>QLRPIKSKSAIEVATSLFDIFSIFGVPYILQSDNGREFRNQIVNALKSMWPEMSIVHGRARHPQSQGSVERANSDVKKMLATWMRENKSTKWSIGVKFVQLRKNHTLHTANKCSPYKATFGVETPLGLTSTVVPVELWSPKTPKELFDAVGCTYDDTFPDDDNESENSLVPPNLECRIVDIDFNTNLHELVCEAGVLNTLFARNCFDLMESSTILNFSFKLDTTVSVRQAVGLISLGVGQGMIKCN</sequence>
<evidence type="ECO:0000313" key="3">
    <source>
        <dbReference type="Proteomes" id="UP000663879"/>
    </source>
</evidence>
<dbReference type="PANTHER" id="PTHR37984">
    <property type="entry name" value="PROTEIN CBG26694"/>
    <property type="match status" value="1"/>
</dbReference>
<proteinExistence type="predicted"/>
<dbReference type="SUPFAM" id="SSF53098">
    <property type="entry name" value="Ribonuclease H-like"/>
    <property type="match status" value="1"/>
</dbReference>
<dbReference type="Gene3D" id="3.30.420.10">
    <property type="entry name" value="Ribonuclease H-like superfamily/Ribonuclease H"/>
    <property type="match status" value="1"/>
</dbReference>
<dbReference type="PANTHER" id="PTHR37984:SF5">
    <property type="entry name" value="PROTEIN NYNRIN-LIKE"/>
    <property type="match status" value="1"/>
</dbReference>
<evidence type="ECO:0000259" key="1">
    <source>
        <dbReference type="PROSITE" id="PS50994"/>
    </source>
</evidence>
<feature type="domain" description="Integrase catalytic" evidence="1">
    <location>
        <begin position="1"/>
        <end position="123"/>
    </location>
</feature>
<protein>
    <recommendedName>
        <fullName evidence="1">Integrase catalytic domain-containing protein</fullName>
    </recommendedName>
</protein>
<accession>A0A814LDM7</accession>
<dbReference type="InterPro" id="IPR001584">
    <property type="entry name" value="Integrase_cat-core"/>
</dbReference>
<dbReference type="AlphaFoldDB" id="A0A814LDM7"/>
<dbReference type="GO" id="GO:0003676">
    <property type="term" value="F:nucleic acid binding"/>
    <property type="evidence" value="ECO:0007669"/>
    <property type="project" value="InterPro"/>
</dbReference>
<dbReference type="OrthoDB" id="2499658at2759"/>
<dbReference type="InterPro" id="IPR036397">
    <property type="entry name" value="RNaseH_sf"/>
</dbReference>
<dbReference type="Proteomes" id="UP000663879">
    <property type="component" value="Unassembled WGS sequence"/>
</dbReference>
<reference evidence="2" key="1">
    <citation type="submission" date="2021-02" db="EMBL/GenBank/DDBJ databases">
        <authorList>
            <person name="Nowell W R."/>
        </authorList>
    </citation>
    <scope>NUCLEOTIDE SEQUENCE</scope>
    <source>
        <strain evidence="2">Ploen Becks lab</strain>
    </source>
</reference>
<feature type="non-terminal residue" evidence="2">
    <location>
        <position position="1"/>
    </location>
</feature>
<dbReference type="GO" id="GO:0015074">
    <property type="term" value="P:DNA integration"/>
    <property type="evidence" value="ECO:0007669"/>
    <property type="project" value="InterPro"/>
</dbReference>
<dbReference type="InterPro" id="IPR050951">
    <property type="entry name" value="Retrovirus_Pol_polyprotein"/>
</dbReference>
<comment type="caution">
    <text evidence="2">The sequence shown here is derived from an EMBL/GenBank/DDBJ whole genome shotgun (WGS) entry which is preliminary data.</text>
</comment>
<dbReference type="InterPro" id="IPR012337">
    <property type="entry name" value="RNaseH-like_sf"/>
</dbReference>
<dbReference type="EMBL" id="CAJNOC010005874">
    <property type="protein sequence ID" value="CAF1064355.1"/>
    <property type="molecule type" value="Genomic_DNA"/>
</dbReference>
<gene>
    <name evidence="2" type="ORF">OXX778_LOCUS19428</name>
</gene>
<evidence type="ECO:0000313" key="2">
    <source>
        <dbReference type="EMBL" id="CAF1064355.1"/>
    </source>
</evidence>
<name>A0A814LDM7_9BILA</name>
<keyword evidence="3" id="KW-1185">Reference proteome</keyword>
<dbReference type="PROSITE" id="PS50994">
    <property type="entry name" value="INTEGRASE"/>
    <property type="match status" value="1"/>
</dbReference>